<dbReference type="RefSeq" id="WP_092529330.1">
    <property type="nucleotide sequence ID" value="NZ_FOWW01000002.1"/>
</dbReference>
<keyword evidence="3" id="KW-1185">Reference proteome</keyword>
<dbReference type="PROSITE" id="PS51819">
    <property type="entry name" value="VOC"/>
    <property type="match status" value="1"/>
</dbReference>
<dbReference type="PANTHER" id="PTHR36503">
    <property type="entry name" value="BLR2520 PROTEIN"/>
    <property type="match status" value="1"/>
</dbReference>
<evidence type="ECO:0000259" key="1">
    <source>
        <dbReference type="PROSITE" id="PS51819"/>
    </source>
</evidence>
<dbReference type="OrthoDB" id="9798430at2"/>
<organism evidence="2 3">
    <name type="scientific">Amycolatopsis arida</name>
    <dbReference type="NCBI Taxonomy" id="587909"/>
    <lineage>
        <taxon>Bacteria</taxon>
        <taxon>Bacillati</taxon>
        <taxon>Actinomycetota</taxon>
        <taxon>Actinomycetes</taxon>
        <taxon>Pseudonocardiales</taxon>
        <taxon>Pseudonocardiaceae</taxon>
        <taxon>Amycolatopsis</taxon>
    </lineage>
</organism>
<dbReference type="AlphaFoldDB" id="A0A1I5QEW9"/>
<protein>
    <recommendedName>
        <fullName evidence="1">VOC domain-containing protein</fullName>
    </recommendedName>
</protein>
<dbReference type="InterPro" id="IPR037523">
    <property type="entry name" value="VOC_core"/>
</dbReference>
<evidence type="ECO:0000313" key="3">
    <source>
        <dbReference type="Proteomes" id="UP000198727"/>
    </source>
</evidence>
<dbReference type="Gene3D" id="3.10.180.10">
    <property type="entry name" value="2,3-Dihydroxybiphenyl 1,2-Dioxygenase, domain 1"/>
    <property type="match status" value="1"/>
</dbReference>
<dbReference type="PANTHER" id="PTHR36503:SF1">
    <property type="entry name" value="BLR2520 PROTEIN"/>
    <property type="match status" value="1"/>
</dbReference>
<dbReference type="EMBL" id="FOWW01000002">
    <property type="protein sequence ID" value="SFP44783.1"/>
    <property type="molecule type" value="Genomic_DNA"/>
</dbReference>
<accession>A0A1I5QEW9</accession>
<feature type="domain" description="VOC" evidence="1">
    <location>
        <begin position="4"/>
        <end position="132"/>
    </location>
</feature>
<reference evidence="3" key="1">
    <citation type="submission" date="2016-10" db="EMBL/GenBank/DDBJ databases">
        <authorList>
            <person name="Varghese N."/>
            <person name="Submissions S."/>
        </authorList>
    </citation>
    <scope>NUCLEOTIDE SEQUENCE [LARGE SCALE GENOMIC DNA]</scope>
    <source>
        <strain evidence="3">CGMCC 4.5579</strain>
    </source>
</reference>
<dbReference type="Proteomes" id="UP000198727">
    <property type="component" value="Unassembled WGS sequence"/>
</dbReference>
<name>A0A1I5QEW9_9PSEU</name>
<gene>
    <name evidence="2" type="ORF">SAMN05421810_102610</name>
</gene>
<dbReference type="SUPFAM" id="SSF54593">
    <property type="entry name" value="Glyoxalase/Bleomycin resistance protein/Dihydroxybiphenyl dioxygenase"/>
    <property type="match status" value="1"/>
</dbReference>
<proteinExistence type="predicted"/>
<sequence length="133" mass="13828">MTGTPLIVSLPIADRRRSFAFYQRAFGFAAVGEPAEDGVPEPLQLAPNDGVRIMLVPTGGFGWVLGDRVAAPAGTSECVLNLTAGSPAEVDEIVERATAAGAEPVTAPGRQPWGYAGSLADPDGHVWMVTAPR</sequence>
<dbReference type="Pfam" id="PF00903">
    <property type="entry name" value="Glyoxalase"/>
    <property type="match status" value="1"/>
</dbReference>
<dbReference type="InterPro" id="IPR029068">
    <property type="entry name" value="Glyas_Bleomycin-R_OHBP_Dase"/>
</dbReference>
<dbReference type="InterPro" id="IPR004360">
    <property type="entry name" value="Glyas_Fos-R_dOase_dom"/>
</dbReference>
<dbReference type="STRING" id="587909.SAMN05421810_102610"/>
<evidence type="ECO:0000313" key="2">
    <source>
        <dbReference type="EMBL" id="SFP44783.1"/>
    </source>
</evidence>